<evidence type="ECO:0000256" key="4">
    <source>
        <dbReference type="HAMAP-Rule" id="MF_01854"/>
    </source>
</evidence>
<evidence type="ECO:0000256" key="2">
    <source>
        <dbReference type="ARBA" id="ARBA00023211"/>
    </source>
</evidence>
<dbReference type="InterPro" id="IPR029052">
    <property type="entry name" value="Metallo-depent_PP-like"/>
</dbReference>
<accession>A0A7X6I229</accession>
<comment type="similarity">
    <text evidence="4">Belongs to the FBPase class 3 family.</text>
</comment>
<proteinExistence type="inferred from homology"/>
<keyword evidence="2 4" id="KW-0464">Manganese</keyword>
<dbReference type="Proteomes" id="UP000521358">
    <property type="component" value="Unassembled WGS sequence"/>
</dbReference>
<reference evidence="5 6" key="1">
    <citation type="submission" date="2020-03" db="EMBL/GenBank/DDBJ databases">
        <title>Bacterial samples isolated from urine from healthy bovine heifers (Gyr breed).</title>
        <authorList>
            <person name="Giannattasio-Ferraz S."/>
            <person name="Maskeri L."/>
            <person name="Penido A."/>
            <person name="Barbosa-Stancioli E.F."/>
            <person name="Putonti C."/>
        </authorList>
    </citation>
    <scope>NUCLEOTIDE SEQUENCE [LARGE SCALE GENOMIC DNA]</scope>
    <source>
        <strain evidence="5 6">UFMG-H7</strain>
    </source>
</reference>
<dbReference type="HAMAP" id="MF_01854">
    <property type="entry name" value="FBPase_class3"/>
    <property type="match status" value="1"/>
</dbReference>
<evidence type="ECO:0000313" key="5">
    <source>
        <dbReference type="EMBL" id="NKC66760.1"/>
    </source>
</evidence>
<keyword evidence="1 4" id="KW-0378">Hydrolase</keyword>
<dbReference type="RefSeq" id="WP_167806100.1">
    <property type="nucleotide sequence ID" value="NZ_JAAVMB010000001.1"/>
</dbReference>
<dbReference type="Gene3D" id="3.60.21.10">
    <property type="match status" value="1"/>
</dbReference>
<comment type="catalytic activity">
    <reaction evidence="4">
        <text>beta-D-fructose 1,6-bisphosphate + H2O = beta-D-fructose 6-phosphate + phosphate</text>
        <dbReference type="Rhea" id="RHEA:11064"/>
        <dbReference type="ChEBI" id="CHEBI:15377"/>
        <dbReference type="ChEBI" id="CHEBI:32966"/>
        <dbReference type="ChEBI" id="CHEBI:43474"/>
        <dbReference type="ChEBI" id="CHEBI:57634"/>
        <dbReference type="EC" id="3.1.3.11"/>
    </reaction>
</comment>
<evidence type="ECO:0000256" key="3">
    <source>
        <dbReference type="ARBA" id="ARBA00023277"/>
    </source>
</evidence>
<organism evidence="5 6">
    <name type="scientific">Vagococcus fluvialis</name>
    <dbReference type="NCBI Taxonomy" id="2738"/>
    <lineage>
        <taxon>Bacteria</taxon>
        <taxon>Bacillati</taxon>
        <taxon>Bacillota</taxon>
        <taxon>Bacilli</taxon>
        <taxon>Lactobacillales</taxon>
        <taxon>Enterococcaceae</taxon>
        <taxon>Vagococcus</taxon>
    </lineage>
</organism>
<dbReference type="GO" id="GO:0006094">
    <property type="term" value="P:gluconeogenesis"/>
    <property type="evidence" value="ECO:0007669"/>
    <property type="project" value="UniProtKB-UniRule"/>
</dbReference>
<dbReference type="EC" id="3.1.3.11" evidence="4"/>
<dbReference type="GO" id="GO:0042132">
    <property type="term" value="F:fructose 1,6-bisphosphate 1-phosphatase activity"/>
    <property type="evidence" value="ECO:0007669"/>
    <property type="project" value="UniProtKB-UniRule"/>
</dbReference>
<gene>
    <name evidence="4" type="primary">fbp</name>
    <name evidence="5" type="ORF">HED35_01535</name>
</gene>
<dbReference type="AlphaFoldDB" id="A0A7X6I229"/>
<evidence type="ECO:0000313" key="6">
    <source>
        <dbReference type="Proteomes" id="UP000521358"/>
    </source>
</evidence>
<dbReference type="Pfam" id="PF06874">
    <property type="entry name" value="FBPase_2"/>
    <property type="match status" value="1"/>
</dbReference>
<dbReference type="InterPro" id="IPR009164">
    <property type="entry name" value="FBPtase_class3"/>
</dbReference>
<dbReference type="PIRSF" id="PIRSF000906">
    <property type="entry name" value="FBPtase_Bacill"/>
    <property type="match status" value="1"/>
</dbReference>
<name>A0A7X6I229_9ENTE</name>
<comment type="caution">
    <text evidence="5">The sequence shown here is derived from an EMBL/GenBank/DDBJ whole genome shotgun (WGS) entry which is preliminary data.</text>
</comment>
<sequence>MIEKDKYFDLLSTKFQSSDEIVSEIINLKAILDLPKGTEHFVSDLHGEYSAFQHILRNGSGNIKEKIKDLFHQTLTSEEQKELATLIYYPEKRLKVITLQTSEEWYKTTIDQLIQLIRFCSSKYTRSKLRKTFPNRFSYIIEELLSETNAHNDKKNYTNQIIDNIISLNQADKLIIDLSYIIQRLVVDHLHVVGDIYDRGPEPDKIIERLMTHHSLDIQWGNHDIIWIGAAAGSPICMMNTIRISARYNNLSIIEDTYGINLRPLLTYAEKYYEDNPAFRPKLEADHTFSEEEILETTKIHQAAAILQFKLEEQLVKRRPEFMMEHRFLLSKTDFDNQTITLKNQTYDLHNTCFNTVNPEAPSELTTEEAEVIERLLHNFIYSEKLKRHMNFLLEKGNMYLVHNENLLIHGCVPLKEDGSFQSIQLNGINYSGKALLDFFEVSLRKAYQTPHIPDNYETDALWYLWSGECSSLFGKKEMTTFERYFIKEKETHIEEKNAYYALREEEETIRNILAEFGLKGTDSHLINGHTPIKEIKGENPIKANGKLIVIDGGFSKPYQKTTGLAGYTLLYNSYGMQLVAHKPFSSIKQVIEEQDDILSMKRLVDRPVERKLVKDTSVGRKLQNEIDELQYLLDYVNYYYQN</sequence>
<dbReference type="UniPathway" id="UPA00138"/>
<dbReference type="EMBL" id="JAAVMB010000001">
    <property type="protein sequence ID" value="NKC66760.1"/>
    <property type="molecule type" value="Genomic_DNA"/>
</dbReference>
<dbReference type="SUPFAM" id="SSF56300">
    <property type="entry name" value="Metallo-dependent phosphatases"/>
    <property type="match status" value="2"/>
</dbReference>
<protein>
    <recommendedName>
        <fullName evidence="4">Fructose-1,6-bisphosphatase class 3</fullName>
        <shortName evidence="4">FBPase class 3</shortName>
        <ecNumber evidence="4">3.1.3.11</ecNumber>
    </recommendedName>
    <alternativeName>
        <fullName evidence="4">D-fructose-1,6-bisphosphate 1-phosphohydrolase class 3</fullName>
    </alternativeName>
</protein>
<comment type="pathway">
    <text evidence="4">Carbohydrate biosynthesis; gluconeogenesis.</text>
</comment>
<evidence type="ECO:0000256" key="1">
    <source>
        <dbReference type="ARBA" id="ARBA00022801"/>
    </source>
</evidence>
<comment type="cofactor">
    <cofactor evidence="4">
        <name>Mn(2+)</name>
        <dbReference type="ChEBI" id="CHEBI:29035"/>
    </cofactor>
</comment>
<keyword evidence="3 4" id="KW-0119">Carbohydrate metabolism</keyword>